<dbReference type="NCBIfam" id="TIGR02411">
    <property type="entry name" value="leuko_A4_hydro"/>
    <property type="match status" value="1"/>
</dbReference>
<dbReference type="PANTHER" id="PTHR45726:SF3">
    <property type="entry name" value="LEUKOTRIENE A-4 HYDROLASE"/>
    <property type="match status" value="1"/>
</dbReference>
<evidence type="ECO:0000256" key="13">
    <source>
        <dbReference type="PIRSR" id="PIRSR612777-3"/>
    </source>
</evidence>
<evidence type="ECO:0000256" key="3">
    <source>
        <dbReference type="ARBA" id="ARBA00004716"/>
    </source>
</evidence>
<feature type="active site" description="Proton donor" evidence="11">
    <location>
        <position position="384"/>
    </location>
</feature>
<dbReference type="CDD" id="cd09599">
    <property type="entry name" value="M1_LTA4H"/>
    <property type="match status" value="1"/>
</dbReference>
<feature type="binding site" evidence="13">
    <location>
        <position position="319"/>
    </location>
    <ligand>
        <name>Zn(2+)</name>
        <dbReference type="ChEBI" id="CHEBI:29105"/>
        <note>catalytic</note>
    </ligand>
</feature>
<dbReference type="Pfam" id="PF01433">
    <property type="entry name" value="Peptidase_M1"/>
    <property type="match status" value="1"/>
</dbReference>
<dbReference type="GO" id="GO:0043171">
    <property type="term" value="P:peptide catabolic process"/>
    <property type="evidence" value="ECO:0007669"/>
    <property type="project" value="TreeGrafter"/>
</dbReference>
<dbReference type="OrthoDB" id="79562at2759"/>
<dbReference type="GO" id="GO:0004463">
    <property type="term" value="F:leukotriene-A4 hydrolase activity"/>
    <property type="evidence" value="ECO:0007669"/>
    <property type="project" value="UniProtKB-EC"/>
</dbReference>
<feature type="active site" description="Proton acceptor" evidence="11">
    <location>
        <position position="297"/>
    </location>
</feature>
<evidence type="ECO:0000256" key="8">
    <source>
        <dbReference type="ARBA" id="ARBA00022801"/>
    </source>
</evidence>
<evidence type="ECO:0000256" key="11">
    <source>
        <dbReference type="PIRSR" id="PIRSR612777-1"/>
    </source>
</evidence>
<name>A0A087SXZ5_STEMI</name>
<keyword evidence="5 14" id="KW-0963">Cytoplasm</keyword>
<dbReference type="InterPro" id="IPR034015">
    <property type="entry name" value="M1_LTA4H"/>
</dbReference>
<dbReference type="GO" id="GO:0070006">
    <property type="term" value="F:metalloaminopeptidase activity"/>
    <property type="evidence" value="ECO:0007669"/>
    <property type="project" value="UniProtKB-ARBA"/>
</dbReference>
<dbReference type="SMART" id="SM01263">
    <property type="entry name" value="Leuk-A4-hydro_C"/>
    <property type="match status" value="1"/>
</dbReference>
<comment type="subcellular location">
    <subcellularLocation>
        <location evidence="2">Cell membrane</location>
        <topology evidence="2">Lipid-anchor</topology>
        <topology evidence="2">GPI-anchor</topology>
    </subcellularLocation>
    <subcellularLocation>
        <location evidence="1 14">Cytoplasm</location>
    </subcellularLocation>
</comment>
<evidence type="ECO:0000256" key="1">
    <source>
        <dbReference type="ARBA" id="ARBA00004496"/>
    </source>
</evidence>
<feature type="binding site" evidence="12">
    <location>
        <begin position="564"/>
        <end position="566"/>
    </location>
    <ligand>
        <name>a peptide</name>
        <dbReference type="ChEBI" id="CHEBI:60466"/>
    </ligand>
</feature>
<dbReference type="GO" id="GO:0019370">
    <property type="term" value="P:leukotriene biosynthetic process"/>
    <property type="evidence" value="ECO:0007669"/>
    <property type="project" value="UniProtKB-KW"/>
</dbReference>
<evidence type="ECO:0000256" key="2">
    <source>
        <dbReference type="ARBA" id="ARBA00004609"/>
    </source>
</evidence>
<dbReference type="STRING" id="407821.A0A087SXZ5"/>
<dbReference type="FunFam" id="1.25.40.320:FF:000001">
    <property type="entry name" value="Leukotriene A(4) hydrolase"/>
    <property type="match status" value="1"/>
</dbReference>
<dbReference type="EC" id="3.3.2.6" evidence="14"/>
<evidence type="ECO:0000256" key="14">
    <source>
        <dbReference type="RuleBase" id="RU361141"/>
    </source>
</evidence>
<evidence type="ECO:0000256" key="9">
    <source>
        <dbReference type="ARBA" id="ARBA00022833"/>
    </source>
</evidence>
<dbReference type="GO" id="GO:0005886">
    <property type="term" value="C:plasma membrane"/>
    <property type="evidence" value="ECO:0007669"/>
    <property type="project" value="UniProtKB-SubCell"/>
</dbReference>
<dbReference type="GO" id="GO:0004301">
    <property type="term" value="F:epoxide hydrolase activity"/>
    <property type="evidence" value="ECO:0007669"/>
    <property type="project" value="TreeGrafter"/>
</dbReference>
<reference evidence="16 17" key="1">
    <citation type="submission" date="2013-11" db="EMBL/GenBank/DDBJ databases">
        <title>Genome sequencing of Stegodyphus mimosarum.</title>
        <authorList>
            <person name="Bechsgaard J."/>
        </authorList>
    </citation>
    <scope>NUCLEOTIDE SEQUENCE [LARGE SCALE GENOMIC DNA]</scope>
</reference>
<feature type="domain" description="Peptidase M1 leukotriene A4 hydrolase/aminopeptidase C-terminal" evidence="15">
    <location>
        <begin position="464"/>
        <end position="608"/>
    </location>
</feature>
<dbReference type="FunFam" id="1.10.390.10:FF:000003">
    <property type="entry name" value="Leukotriene A(4) hydrolase"/>
    <property type="match status" value="1"/>
</dbReference>
<protein>
    <recommendedName>
        <fullName evidence="14">Leukotriene A(4) hydrolase</fullName>
        <shortName evidence="14">LTA-4 hydrolase</shortName>
        <ecNumber evidence="14">3.3.2.6</ecNumber>
    </recommendedName>
</protein>
<dbReference type="EMBL" id="KK112471">
    <property type="protein sequence ID" value="KFM57734.1"/>
    <property type="molecule type" value="Genomic_DNA"/>
</dbReference>
<dbReference type="SUPFAM" id="SSF48371">
    <property type="entry name" value="ARM repeat"/>
    <property type="match status" value="1"/>
</dbReference>
<dbReference type="InterPro" id="IPR042097">
    <property type="entry name" value="Aminopeptidase_N-like_N_sf"/>
</dbReference>
<evidence type="ECO:0000313" key="17">
    <source>
        <dbReference type="Proteomes" id="UP000054359"/>
    </source>
</evidence>
<evidence type="ECO:0000256" key="7">
    <source>
        <dbReference type="ARBA" id="ARBA00022723"/>
    </source>
</evidence>
<feature type="binding site" evidence="12">
    <location>
        <begin position="267"/>
        <end position="272"/>
    </location>
    <ligand>
        <name>a peptide</name>
        <dbReference type="ChEBI" id="CHEBI:60466"/>
    </ligand>
</feature>
<keyword evidence="17" id="KW-1185">Reference proteome</keyword>
<gene>
    <name evidence="16" type="ORF">X975_11010</name>
</gene>
<organism evidence="16 17">
    <name type="scientific">Stegodyphus mimosarum</name>
    <name type="common">African social velvet spider</name>
    <dbReference type="NCBI Taxonomy" id="407821"/>
    <lineage>
        <taxon>Eukaryota</taxon>
        <taxon>Metazoa</taxon>
        <taxon>Ecdysozoa</taxon>
        <taxon>Arthropoda</taxon>
        <taxon>Chelicerata</taxon>
        <taxon>Arachnida</taxon>
        <taxon>Araneae</taxon>
        <taxon>Araneomorphae</taxon>
        <taxon>Entelegynae</taxon>
        <taxon>Eresoidea</taxon>
        <taxon>Eresidae</taxon>
        <taxon>Stegodyphus</taxon>
    </lineage>
</organism>
<dbReference type="InterPro" id="IPR012777">
    <property type="entry name" value="LTA4H"/>
</dbReference>
<dbReference type="InterPro" id="IPR014782">
    <property type="entry name" value="Peptidase_M1_dom"/>
</dbReference>
<dbReference type="SUPFAM" id="SSF55486">
    <property type="entry name" value="Metalloproteases ('zincins'), catalytic domain"/>
    <property type="match status" value="1"/>
</dbReference>
<dbReference type="InterPro" id="IPR045357">
    <property type="entry name" value="Aminopeptidase_N-like_N"/>
</dbReference>
<evidence type="ECO:0000256" key="12">
    <source>
        <dbReference type="PIRSR" id="PIRSR612777-2"/>
    </source>
</evidence>
<dbReference type="Gene3D" id="1.25.40.320">
    <property type="entry name" value="Peptidase M1, leukotriene A4 hydrolase/aminopeptidase C-terminal domain"/>
    <property type="match status" value="1"/>
</dbReference>
<comment type="catalytic activity">
    <reaction evidence="14">
        <text>leukotriene A4 + H2O = leukotriene B4</text>
        <dbReference type="Rhea" id="RHEA:22324"/>
        <dbReference type="ChEBI" id="CHEBI:15377"/>
        <dbReference type="ChEBI" id="CHEBI:57461"/>
        <dbReference type="ChEBI" id="CHEBI:57463"/>
        <dbReference type="EC" id="3.3.2.6"/>
    </reaction>
</comment>
<keyword evidence="8 14" id="KW-0378">Hydrolase</keyword>
<accession>A0A087SXZ5</accession>
<keyword evidence="6 14" id="KW-0645">Protease</keyword>
<dbReference type="OMA" id="CTALQWM"/>
<evidence type="ECO:0000256" key="10">
    <source>
        <dbReference type="ARBA" id="ARBA00023049"/>
    </source>
</evidence>
<dbReference type="GO" id="GO:0006508">
    <property type="term" value="P:proteolysis"/>
    <property type="evidence" value="ECO:0007669"/>
    <property type="project" value="UniProtKB-KW"/>
</dbReference>
<dbReference type="PANTHER" id="PTHR45726">
    <property type="entry name" value="LEUKOTRIENE A-4 HYDROLASE"/>
    <property type="match status" value="1"/>
</dbReference>
<dbReference type="Pfam" id="PF09127">
    <property type="entry name" value="Leuk-A4-hydro_C"/>
    <property type="match status" value="1"/>
</dbReference>
<comment type="pathway">
    <text evidence="3 14">Lipid metabolism; leukotriene B4 biosynthesis.</text>
</comment>
<dbReference type="Gene3D" id="3.30.2010.30">
    <property type="match status" value="1"/>
</dbReference>
<keyword evidence="10 14" id="KW-0482">Metalloprotease</keyword>
<dbReference type="InterPro" id="IPR049980">
    <property type="entry name" value="LTA4H_cat"/>
</dbReference>
<dbReference type="GO" id="GO:0005829">
    <property type="term" value="C:cytosol"/>
    <property type="evidence" value="ECO:0007669"/>
    <property type="project" value="TreeGrafter"/>
</dbReference>
<dbReference type="Gene3D" id="2.60.40.1730">
    <property type="entry name" value="tricorn interacting facor f3 domain"/>
    <property type="match status" value="1"/>
</dbReference>
<dbReference type="MEROPS" id="M01.004"/>
<feature type="binding site" evidence="13">
    <location>
        <position position="296"/>
    </location>
    <ligand>
        <name>Zn(2+)</name>
        <dbReference type="ChEBI" id="CHEBI:29105"/>
        <note>catalytic</note>
    </ligand>
</feature>
<evidence type="ECO:0000256" key="5">
    <source>
        <dbReference type="ARBA" id="ARBA00022490"/>
    </source>
</evidence>
<feature type="non-terminal residue" evidence="16">
    <location>
        <position position="615"/>
    </location>
</feature>
<evidence type="ECO:0000259" key="15">
    <source>
        <dbReference type="SMART" id="SM01263"/>
    </source>
</evidence>
<dbReference type="Proteomes" id="UP000054359">
    <property type="component" value="Unassembled WGS sequence"/>
</dbReference>
<dbReference type="GO" id="GO:0008270">
    <property type="term" value="F:zinc ion binding"/>
    <property type="evidence" value="ECO:0007669"/>
    <property type="project" value="InterPro"/>
</dbReference>
<dbReference type="FunFam" id="3.30.2010.30:FF:000001">
    <property type="entry name" value="Leukotriene A(4) hydrolase"/>
    <property type="match status" value="1"/>
</dbReference>
<dbReference type="InterPro" id="IPR027268">
    <property type="entry name" value="Peptidase_M4/M1_CTD_sf"/>
</dbReference>
<dbReference type="InterPro" id="IPR001930">
    <property type="entry name" value="Peptidase_M1"/>
</dbReference>
<dbReference type="Pfam" id="PF17900">
    <property type="entry name" value="Peptidase_M1_N"/>
    <property type="match status" value="1"/>
</dbReference>
<keyword evidence="9 13" id="KW-0862">Zinc</keyword>
<keyword evidence="7 13" id="KW-0479">Metal-binding</keyword>
<dbReference type="PRINTS" id="PR00756">
    <property type="entry name" value="ALADIPTASE"/>
</dbReference>
<dbReference type="InterPro" id="IPR016024">
    <property type="entry name" value="ARM-type_fold"/>
</dbReference>
<dbReference type="AlphaFoldDB" id="A0A087SXZ5"/>
<dbReference type="InterPro" id="IPR015211">
    <property type="entry name" value="Peptidase_M1_C"/>
</dbReference>
<keyword evidence="14" id="KW-0434">Leukotriene biosynthesis</keyword>
<dbReference type="InterPro" id="IPR038502">
    <property type="entry name" value="M1_LTA-4_hydro/amino_C_sf"/>
</dbReference>
<dbReference type="Gene3D" id="1.10.390.10">
    <property type="entry name" value="Neutral Protease Domain 2"/>
    <property type="match status" value="1"/>
</dbReference>
<sequence length="615" mass="71006">MGDKMSDVDPNSYSNPEQCIVTDINLKLEVDFNKHILKGYVDLYVERKDTKSDLVLDTKDLVIHCVRNKNTMNKMNYELGEPHEKFGTRLEVKLLKRPSKKCAVRIEYETSPKASALQWLEPNQTAGKKHPYMFSQCQAIHARSVLPCQDTPFVKTTYSADISAPYELIVLMSAVRDGEEIDDDPLMKKYKFVQKVPIPSYLIAIVVGALESRQIGPRSHVWAEKEYVEQAAEEFSETEKLISTAEQLLGEYVWEVYDLLVLPPSFPFGGMENPCLTFVTPTLLAGDKSLVDVIAHEISHSWTGNLVTNKNFEHFWLNEGFTVFVERKILGRLHGEDFRKFHALGGWKELKYTVDTLGEDNPLTNLVPDLKGVDPDDAFSSVPYEKGHTLLYHLEELLGGAEVFEKFLRDYIEEYKYQSVDTDVWKSYLYKYFPEKEDVLNSVDWNSWLYTPGMPPVKPDYDCDLAKKCVELSSSWIKADDNDLVQFTSKDIENFSSHQICEFLSLLLQQEPLSVKKLEKLDEVYKIGTMKNSEIHFRWIRSGLRAHWEDIVPHAVKFATEQGRMKFVRPIYRDLYNWEEVRETALATYREHSPSMMYVTAYTVGKDLHVSVDQK</sequence>
<evidence type="ECO:0000313" key="16">
    <source>
        <dbReference type="EMBL" id="KFM57734.1"/>
    </source>
</evidence>
<evidence type="ECO:0000256" key="6">
    <source>
        <dbReference type="ARBA" id="ARBA00022670"/>
    </source>
</evidence>
<proteinExistence type="inferred from homology"/>
<dbReference type="FunFam" id="2.60.40.1730:FF:000004">
    <property type="entry name" value="Leukotriene A(4) hydrolase"/>
    <property type="match status" value="1"/>
</dbReference>
<dbReference type="SUPFAM" id="SSF63737">
    <property type="entry name" value="Leukotriene A4 hydrolase N-terminal domain"/>
    <property type="match status" value="1"/>
</dbReference>
<evidence type="ECO:0000256" key="4">
    <source>
        <dbReference type="ARBA" id="ARBA00010136"/>
    </source>
</evidence>
<comment type="cofactor">
    <cofactor evidence="13 14">
        <name>Zn(2+)</name>
        <dbReference type="ChEBI" id="CHEBI:29105"/>
    </cofactor>
    <text evidence="13 14">Binds 1 zinc ion per subunit.</text>
</comment>
<feature type="binding site" evidence="12">
    <location>
        <begin position="136"/>
        <end position="138"/>
    </location>
    <ligand>
        <name>a peptide</name>
        <dbReference type="ChEBI" id="CHEBI:60466"/>
    </ligand>
</feature>
<feature type="binding site" evidence="13">
    <location>
        <position position="300"/>
    </location>
    <ligand>
        <name>Zn(2+)</name>
        <dbReference type="ChEBI" id="CHEBI:29105"/>
        <note>catalytic</note>
    </ligand>
</feature>
<dbReference type="UniPathway" id="UPA00878"/>
<comment type="similarity">
    <text evidence="4 14">Belongs to the peptidase M1 family.</text>
</comment>